<organism evidence="2 3">
    <name type="scientific">Eumeta variegata</name>
    <name type="common">Bagworm moth</name>
    <name type="synonym">Eumeta japonica</name>
    <dbReference type="NCBI Taxonomy" id="151549"/>
    <lineage>
        <taxon>Eukaryota</taxon>
        <taxon>Metazoa</taxon>
        <taxon>Ecdysozoa</taxon>
        <taxon>Arthropoda</taxon>
        <taxon>Hexapoda</taxon>
        <taxon>Insecta</taxon>
        <taxon>Pterygota</taxon>
        <taxon>Neoptera</taxon>
        <taxon>Endopterygota</taxon>
        <taxon>Lepidoptera</taxon>
        <taxon>Glossata</taxon>
        <taxon>Ditrysia</taxon>
        <taxon>Tineoidea</taxon>
        <taxon>Psychidae</taxon>
        <taxon>Oiketicinae</taxon>
        <taxon>Eumeta</taxon>
    </lineage>
</organism>
<reference evidence="2 3" key="1">
    <citation type="journal article" date="2019" name="Commun. Biol.">
        <title>The bagworm genome reveals a unique fibroin gene that provides high tensile strength.</title>
        <authorList>
            <person name="Kono N."/>
            <person name="Nakamura H."/>
            <person name="Ohtoshi R."/>
            <person name="Tomita M."/>
            <person name="Numata K."/>
            <person name="Arakawa K."/>
        </authorList>
    </citation>
    <scope>NUCLEOTIDE SEQUENCE [LARGE SCALE GENOMIC DNA]</scope>
</reference>
<name>A0A4C1S934_EUMVA</name>
<sequence length="176" mass="19837">MLSRFHQSASTSSSGRTPKVQSNNTPNHNGNLTKAPPRARPPPPIILRNKSEWNAVSSECSRLHINYAKAQNTVHGIKITVNNSDDFRKLNSFLINNNYPFHTFALEEKRKIKAVIKGVPVEIEAEEIKIDLERQAYSVTTVHRMHRRDGIALGMTLAILEKTEMAKDILKNLSNV</sequence>
<keyword evidence="3" id="KW-1185">Reference proteome</keyword>
<dbReference type="AlphaFoldDB" id="A0A4C1S934"/>
<feature type="compositionally biased region" description="Polar residues" evidence="1">
    <location>
        <begin position="1"/>
        <end position="32"/>
    </location>
</feature>
<dbReference type="OrthoDB" id="8123886at2759"/>
<dbReference type="EMBL" id="BGZK01003209">
    <property type="protein sequence ID" value="GBO98762.1"/>
    <property type="molecule type" value="Genomic_DNA"/>
</dbReference>
<accession>A0A4C1S934</accession>
<dbReference type="Proteomes" id="UP000299102">
    <property type="component" value="Unassembled WGS sequence"/>
</dbReference>
<evidence type="ECO:0008006" key="4">
    <source>
        <dbReference type="Google" id="ProtNLM"/>
    </source>
</evidence>
<feature type="region of interest" description="Disordered" evidence="1">
    <location>
        <begin position="1"/>
        <end position="45"/>
    </location>
</feature>
<evidence type="ECO:0000256" key="1">
    <source>
        <dbReference type="SAM" id="MobiDB-lite"/>
    </source>
</evidence>
<evidence type="ECO:0000313" key="2">
    <source>
        <dbReference type="EMBL" id="GBO98762.1"/>
    </source>
</evidence>
<comment type="caution">
    <text evidence="2">The sequence shown here is derived from an EMBL/GenBank/DDBJ whole genome shotgun (WGS) entry which is preliminary data.</text>
</comment>
<proteinExistence type="predicted"/>
<gene>
    <name evidence="2" type="ORF">EVAR_101276_1</name>
</gene>
<protein>
    <recommendedName>
        <fullName evidence="4">Pre-C2HC domain-containing protein</fullName>
    </recommendedName>
</protein>
<evidence type="ECO:0000313" key="3">
    <source>
        <dbReference type="Proteomes" id="UP000299102"/>
    </source>
</evidence>